<accession>A0A2U1DNB7</accession>
<evidence type="ECO:0000313" key="8">
    <source>
        <dbReference type="EMBL" id="PVY89175.1"/>
    </source>
</evidence>
<keyword evidence="9" id="KW-1185">Reference proteome</keyword>
<dbReference type="GO" id="GO:0005886">
    <property type="term" value="C:plasma membrane"/>
    <property type="evidence" value="ECO:0007669"/>
    <property type="project" value="UniProtKB-SubCell"/>
</dbReference>
<evidence type="ECO:0000256" key="7">
    <source>
        <dbReference type="SAM" id="Phobius"/>
    </source>
</evidence>
<feature type="transmembrane region" description="Helical" evidence="7">
    <location>
        <begin position="112"/>
        <end position="128"/>
    </location>
</feature>
<proteinExistence type="inferred from homology"/>
<dbReference type="PANTHER" id="PTHR43663:SF1">
    <property type="entry name" value="CHROMATE TRANSPORTER"/>
    <property type="match status" value="1"/>
</dbReference>
<keyword evidence="6 7" id="KW-0472">Membrane</keyword>
<feature type="transmembrane region" description="Helical" evidence="7">
    <location>
        <begin position="140"/>
        <end position="168"/>
    </location>
</feature>
<dbReference type="Proteomes" id="UP000245793">
    <property type="component" value="Unassembled WGS sequence"/>
</dbReference>
<name>A0A2U1DNB7_9FIRM</name>
<evidence type="ECO:0000256" key="4">
    <source>
        <dbReference type="ARBA" id="ARBA00022692"/>
    </source>
</evidence>
<feature type="transmembrane region" description="Helical" evidence="7">
    <location>
        <begin position="45"/>
        <end position="65"/>
    </location>
</feature>
<keyword evidence="5 7" id="KW-1133">Transmembrane helix</keyword>
<feature type="transmembrane region" description="Helical" evidence="7">
    <location>
        <begin position="6"/>
        <end position="24"/>
    </location>
</feature>
<protein>
    <submittedName>
        <fullName evidence="8">Chromate transporter</fullName>
    </submittedName>
</protein>
<evidence type="ECO:0000256" key="2">
    <source>
        <dbReference type="ARBA" id="ARBA00005262"/>
    </source>
</evidence>
<sequence length="169" mass="18687">MLWTLFKKFFMIGLFSFGGGYAMLPLFEKEFIRSGIITNDRFLEIMTISQMTPGSFAINAATFIGKDNGGFLGALISTIAVSLPSLLILLIFMKTLTKYKNNPLKIKIFDGLRPAVLGFVLAAVFLLGKESTFDVKNISYFAISMILLMTNKVHPILVIFLMGGANILL</sequence>
<evidence type="ECO:0000256" key="3">
    <source>
        <dbReference type="ARBA" id="ARBA00022475"/>
    </source>
</evidence>
<dbReference type="RefSeq" id="WP_034547275.1">
    <property type="nucleotide sequence ID" value="NZ_CAUPJO010000005.1"/>
</dbReference>
<evidence type="ECO:0000256" key="5">
    <source>
        <dbReference type="ARBA" id="ARBA00022989"/>
    </source>
</evidence>
<comment type="similarity">
    <text evidence="2">Belongs to the chromate ion transporter (CHR) (TC 2.A.51) family.</text>
</comment>
<evidence type="ECO:0000256" key="6">
    <source>
        <dbReference type="ARBA" id="ARBA00023136"/>
    </source>
</evidence>
<dbReference type="InterPro" id="IPR052518">
    <property type="entry name" value="CHR_Transporter"/>
</dbReference>
<keyword evidence="4 7" id="KW-0812">Transmembrane</keyword>
<comment type="subcellular location">
    <subcellularLocation>
        <location evidence="1">Cell membrane</location>
        <topology evidence="1">Multi-pass membrane protein</topology>
    </subcellularLocation>
</comment>
<evidence type="ECO:0000313" key="9">
    <source>
        <dbReference type="Proteomes" id="UP000245793"/>
    </source>
</evidence>
<gene>
    <name evidence="8" type="ORF">C7381_11013</name>
</gene>
<dbReference type="AlphaFoldDB" id="A0A2U1DNB7"/>
<dbReference type="GO" id="GO:0015109">
    <property type="term" value="F:chromate transmembrane transporter activity"/>
    <property type="evidence" value="ECO:0007669"/>
    <property type="project" value="InterPro"/>
</dbReference>
<dbReference type="InterPro" id="IPR003370">
    <property type="entry name" value="Chromate_transpt"/>
</dbReference>
<comment type="caution">
    <text evidence="8">The sequence shown here is derived from an EMBL/GenBank/DDBJ whole genome shotgun (WGS) entry which is preliminary data.</text>
</comment>
<organism evidence="8 9">
    <name type="scientific">Ezakiella coagulans</name>
    <dbReference type="NCBI Taxonomy" id="46507"/>
    <lineage>
        <taxon>Bacteria</taxon>
        <taxon>Bacillati</taxon>
        <taxon>Bacillota</taxon>
        <taxon>Tissierellia</taxon>
        <taxon>Ezakiella</taxon>
    </lineage>
</organism>
<dbReference type="EMBL" id="QEKV01000010">
    <property type="protein sequence ID" value="PVY89175.1"/>
    <property type="molecule type" value="Genomic_DNA"/>
</dbReference>
<reference evidence="8 9" key="1">
    <citation type="submission" date="2018-04" db="EMBL/GenBank/DDBJ databases">
        <title>Genomic Encyclopedia of Type Strains, Phase IV (KMG-IV): sequencing the most valuable type-strain genomes for metagenomic binning, comparative biology and taxonomic classification.</title>
        <authorList>
            <person name="Goeker M."/>
        </authorList>
    </citation>
    <scope>NUCLEOTIDE SEQUENCE [LARGE SCALE GENOMIC DNA]</scope>
    <source>
        <strain evidence="8 9">DSM 20705</strain>
    </source>
</reference>
<feature type="transmembrane region" description="Helical" evidence="7">
    <location>
        <begin position="71"/>
        <end position="92"/>
    </location>
</feature>
<keyword evidence="3" id="KW-1003">Cell membrane</keyword>
<dbReference type="Pfam" id="PF02417">
    <property type="entry name" value="Chromate_transp"/>
    <property type="match status" value="1"/>
</dbReference>
<evidence type="ECO:0000256" key="1">
    <source>
        <dbReference type="ARBA" id="ARBA00004651"/>
    </source>
</evidence>
<dbReference type="PANTHER" id="PTHR43663">
    <property type="entry name" value="CHROMATE TRANSPORT PROTEIN-RELATED"/>
    <property type="match status" value="1"/>
</dbReference>